<dbReference type="AlphaFoldDB" id="A0A6G9ZE18"/>
<evidence type="ECO:0000256" key="1">
    <source>
        <dbReference type="SAM" id="MobiDB-lite"/>
    </source>
</evidence>
<organism evidence="2 3">
    <name type="scientific">Nocardia terpenica</name>
    <dbReference type="NCBI Taxonomy" id="455432"/>
    <lineage>
        <taxon>Bacteria</taxon>
        <taxon>Bacillati</taxon>
        <taxon>Actinomycetota</taxon>
        <taxon>Actinomycetes</taxon>
        <taxon>Mycobacteriales</taxon>
        <taxon>Nocardiaceae</taxon>
        <taxon>Nocardia</taxon>
    </lineage>
</organism>
<evidence type="ECO:0000313" key="2">
    <source>
        <dbReference type="EMBL" id="QIS23869.1"/>
    </source>
</evidence>
<feature type="compositionally biased region" description="Gly residues" evidence="1">
    <location>
        <begin position="36"/>
        <end position="56"/>
    </location>
</feature>
<dbReference type="Proteomes" id="UP000500953">
    <property type="component" value="Chromosome"/>
</dbReference>
<proteinExistence type="predicted"/>
<sequence>MIPLAAVAAPALADTPAPSGTAVDWDGWHHHHHHGWQGGGWPGDGWQGGGWQGGPGPIWPGGPDLPSTGSA</sequence>
<feature type="region of interest" description="Disordered" evidence="1">
    <location>
        <begin position="1"/>
        <end position="71"/>
    </location>
</feature>
<reference evidence="2 3" key="1">
    <citation type="journal article" date="2019" name="ACS Chem. Biol.">
        <title>Identification and Mobilization of a Cryptic Antibiotic Biosynthesis Gene Locus from a Human-Pathogenic Nocardia Isolate.</title>
        <authorList>
            <person name="Herisse M."/>
            <person name="Ishida K."/>
            <person name="Porter J.L."/>
            <person name="Howden B."/>
            <person name="Hertweck C."/>
            <person name="Stinear T.P."/>
            <person name="Pidot S.J."/>
        </authorList>
    </citation>
    <scope>NUCLEOTIDE SEQUENCE [LARGE SCALE GENOMIC DNA]</scope>
    <source>
        <strain evidence="2 3">AUSMDU00012715</strain>
    </source>
</reference>
<gene>
    <name evidence="2" type="ORF">F6W96_00430</name>
</gene>
<name>A0A6G9ZE18_9NOCA</name>
<accession>A0A6G9ZE18</accession>
<evidence type="ECO:0000313" key="3">
    <source>
        <dbReference type="Proteomes" id="UP000500953"/>
    </source>
</evidence>
<dbReference type="EMBL" id="CP046173">
    <property type="protein sequence ID" value="QIS23869.1"/>
    <property type="molecule type" value="Genomic_DNA"/>
</dbReference>
<feature type="compositionally biased region" description="Low complexity" evidence="1">
    <location>
        <begin position="1"/>
        <end position="18"/>
    </location>
</feature>
<protein>
    <submittedName>
        <fullName evidence="2">Uncharacterized protein</fullName>
    </submittedName>
</protein>